<organism evidence="10 11">
    <name type="scientific">Paenibacillus borealis</name>
    <dbReference type="NCBI Taxonomy" id="160799"/>
    <lineage>
        <taxon>Bacteria</taxon>
        <taxon>Bacillati</taxon>
        <taxon>Bacillota</taxon>
        <taxon>Bacilli</taxon>
        <taxon>Bacillales</taxon>
        <taxon>Paenibacillaceae</taxon>
        <taxon>Paenibacillus</taxon>
    </lineage>
</organism>
<dbReference type="Proteomes" id="UP000187412">
    <property type="component" value="Unassembled WGS sequence"/>
</dbReference>
<dbReference type="CDD" id="cd17574">
    <property type="entry name" value="REC_OmpR"/>
    <property type="match status" value="1"/>
</dbReference>
<dbReference type="PROSITE" id="PS51755">
    <property type="entry name" value="OMPR_PHOB"/>
    <property type="match status" value="1"/>
</dbReference>
<dbReference type="InterPro" id="IPR001789">
    <property type="entry name" value="Sig_transdc_resp-reg_receiver"/>
</dbReference>
<protein>
    <recommendedName>
        <fullName evidence="12">DNA-binding response regulator</fullName>
    </recommendedName>
</protein>
<keyword evidence="4 7" id="KW-0238">DNA-binding</keyword>
<dbReference type="PANTHER" id="PTHR48111">
    <property type="entry name" value="REGULATOR OF RPOS"/>
    <property type="match status" value="1"/>
</dbReference>
<dbReference type="EMBL" id="MPTB01000005">
    <property type="protein sequence ID" value="OMD51274.1"/>
    <property type="molecule type" value="Genomic_DNA"/>
</dbReference>
<dbReference type="Pfam" id="PF00072">
    <property type="entry name" value="Response_reg"/>
    <property type="match status" value="1"/>
</dbReference>
<keyword evidence="5" id="KW-0804">Transcription</keyword>
<gene>
    <name evidence="10" type="ORF">BSK56_05210</name>
</gene>
<accession>A0ABX3HKR8</accession>
<evidence type="ECO:0000313" key="11">
    <source>
        <dbReference type="Proteomes" id="UP000187412"/>
    </source>
</evidence>
<feature type="domain" description="Response regulatory" evidence="8">
    <location>
        <begin position="3"/>
        <end position="117"/>
    </location>
</feature>
<comment type="caution">
    <text evidence="10">The sequence shown here is derived from an EMBL/GenBank/DDBJ whole genome shotgun (WGS) entry which is preliminary data.</text>
</comment>
<feature type="domain" description="OmpR/PhoB-type" evidence="9">
    <location>
        <begin position="133"/>
        <end position="234"/>
    </location>
</feature>
<sequence length="235" mass="26374">MIRILVVEDDQEISGLLERYFHKEGMECIRIGNGLEAKAAFENNGPFQLVLLDLMLPGMDGLEVLRRIRAVSYVPVLIMTAKDGETDKIIGLGSGADDYIIKPFSIFELIARAKALIRRYIDFSADPLLEQSNPYISCGDLLIDPEQCSVLQNGVSLGLTATEFQIVYLLASHPKKVFTRENLYTRIWGEDYAGAGAENTISVHIRRLRSKIEEDPSLPRHIITVWGMGYKWGEA</sequence>
<evidence type="ECO:0000256" key="1">
    <source>
        <dbReference type="ARBA" id="ARBA00022553"/>
    </source>
</evidence>
<dbReference type="CDD" id="cd00383">
    <property type="entry name" value="trans_reg_C"/>
    <property type="match status" value="1"/>
</dbReference>
<evidence type="ECO:0000259" key="9">
    <source>
        <dbReference type="PROSITE" id="PS51755"/>
    </source>
</evidence>
<dbReference type="SMART" id="SM00448">
    <property type="entry name" value="REC"/>
    <property type="match status" value="1"/>
</dbReference>
<evidence type="ECO:0000256" key="4">
    <source>
        <dbReference type="ARBA" id="ARBA00023125"/>
    </source>
</evidence>
<dbReference type="RefSeq" id="WP_076109634.1">
    <property type="nucleotide sequence ID" value="NZ_MPTB01000005.1"/>
</dbReference>
<evidence type="ECO:0008006" key="12">
    <source>
        <dbReference type="Google" id="ProtNLM"/>
    </source>
</evidence>
<evidence type="ECO:0000259" key="8">
    <source>
        <dbReference type="PROSITE" id="PS50110"/>
    </source>
</evidence>
<reference evidence="10 11" key="1">
    <citation type="submission" date="2016-10" db="EMBL/GenBank/DDBJ databases">
        <title>Paenibacillus species isolates.</title>
        <authorList>
            <person name="Beno S.M."/>
        </authorList>
    </citation>
    <scope>NUCLEOTIDE SEQUENCE [LARGE SCALE GENOMIC DNA]</scope>
    <source>
        <strain evidence="10 11">FSL H7-0744</strain>
    </source>
</reference>
<proteinExistence type="predicted"/>
<dbReference type="InterPro" id="IPR011006">
    <property type="entry name" value="CheY-like_superfamily"/>
</dbReference>
<name>A0ABX3HKR8_PAEBO</name>
<evidence type="ECO:0000256" key="7">
    <source>
        <dbReference type="PROSITE-ProRule" id="PRU01091"/>
    </source>
</evidence>
<feature type="modified residue" description="4-aspartylphosphate" evidence="6">
    <location>
        <position position="53"/>
    </location>
</feature>
<evidence type="ECO:0000256" key="3">
    <source>
        <dbReference type="ARBA" id="ARBA00023015"/>
    </source>
</evidence>
<keyword evidence="2" id="KW-0902">Two-component regulatory system</keyword>
<dbReference type="SMART" id="SM00862">
    <property type="entry name" value="Trans_reg_C"/>
    <property type="match status" value="1"/>
</dbReference>
<keyword evidence="1 6" id="KW-0597">Phosphoprotein</keyword>
<dbReference type="InterPro" id="IPR016032">
    <property type="entry name" value="Sig_transdc_resp-reg_C-effctor"/>
</dbReference>
<dbReference type="InterPro" id="IPR036388">
    <property type="entry name" value="WH-like_DNA-bd_sf"/>
</dbReference>
<dbReference type="PROSITE" id="PS50110">
    <property type="entry name" value="RESPONSE_REGULATORY"/>
    <property type="match status" value="1"/>
</dbReference>
<evidence type="ECO:0000256" key="6">
    <source>
        <dbReference type="PROSITE-ProRule" id="PRU00169"/>
    </source>
</evidence>
<feature type="DNA-binding region" description="OmpR/PhoB-type" evidence="7">
    <location>
        <begin position="133"/>
        <end position="234"/>
    </location>
</feature>
<keyword evidence="11" id="KW-1185">Reference proteome</keyword>
<dbReference type="Pfam" id="PF00486">
    <property type="entry name" value="Trans_reg_C"/>
    <property type="match status" value="1"/>
</dbReference>
<dbReference type="InterPro" id="IPR001867">
    <property type="entry name" value="OmpR/PhoB-type_DNA-bd"/>
</dbReference>
<dbReference type="InterPro" id="IPR039420">
    <property type="entry name" value="WalR-like"/>
</dbReference>
<dbReference type="SUPFAM" id="SSF52172">
    <property type="entry name" value="CheY-like"/>
    <property type="match status" value="1"/>
</dbReference>
<dbReference type="Gene3D" id="3.40.50.2300">
    <property type="match status" value="1"/>
</dbReference>
<evidence type="ECO:0000256" key="2">
    <source>
        <dbReference type="ARBA" id="ARBA00023012"/>
    </source>
</evidence>
<keyword evidence="3" id="KW-0805">Transcription regulation</keyword>
<dbReference type="PANTHER" id="PTHR48111:SF26">
    <property type="entry name" value="STAGE 0 SPORULATION PROTEIN A HOMOLOG"/>
    <property type="match status" value="1"/>
</dbReference>
<dbReference type="SUPFAM" id="SSF46894">
    <property type="entry name" value="C-terminal effector domain of the bipartite response regulators"/>
    <property type="match status" value="1"/>
</dbReference>
<evidence type="ECO:0000256" key="5">
    <source>
        <dbReference type="ARBA" id="ARBA00023163"/>
    </source>
</evidence>
<evidence type="ECO:0000313" key="10">
    <source>
        <dbReference type="EMBL" id="OMD51274.1"/>
    </source>
</evidence>
<dbReference type="Gene3D" id="1.10.10.10">
    <property type="entry name" value="Winged helix-like DNA-binding domain superfamily/Winged helix DNA-binding domain"/>
    <property type="match status" value="1"/>
</dbReference>